<evidence type="ECO:0000256" key="10">
    <source>
        <dbReference type="ARBA" id="ARBA00023242"/>
    </source>
</evidence>
<dbReference type="PANTHER" id="PTHR14159:SF0">
    <property type="entry name" value="ATAXIN-3-RELATED"/>
    <property type="match status" value="1"/>
</dbReference>
<dbReference type="OrthoDB" id="10063692at2759"/>
<evidence type="ECO:0000256" key="8">
    <source>
        <dbReference type="ARBA" id="ARBA00023015"/>
    </source>
</evidence>
<dbReference type="Proteomes" id="UP000230002">
    <property type="component" value="Unassembled WGS sequence"/>
</dbReference>
<comment type="caution">
    <text evidence="11">Lacks conserved residue(s) required for the propagation of feature annotation.</text>
</comment>
<evidence type="ECO:0000259" key="12">
    <source>
        <dbReference type="PROSITE" id="PS50957"/>
    </source>
</evidence>
<dbReference type="Gene3D" id="3.90.70.40">
    <property type="match status" value="1"/>
</dbReference>
<evidence type="ECO:0000313" key="14">
    <source>
        <dbReference type="Proteomes" id="UP000230002"/>
    </source>
</evidence>
<dbReference type="STRING" id="1077348.A0A2G8S7L4"/>
<name>A0A2G8S7L4_9APHY</name>
<keyword evidence="8" id="KW-0805">Transcription regulation</keyword>
<dbReference type="PANTHER" id="PTHR14159">
    <property type="entry name" value="ATAXIN-3-RELATED"/>
    <property type="match status" value="1"/>
</dbReference>
<dbReference type="GO" id="GO:0005634">
    <property type="term" value="C:nucleus"/>
    <property type="evidence" value="ECO:0007669"/>
    <property type="project" value="UniProtKB-SubCell"/>
</dbReference>
<dbReference type="AlphaFoldDB" id="A0A2G8S7L4"/>
<keyword evidence="14" id="KW-1185">Reference proteome</keyword>
<evidence type="ECO:0000256" key="4">
    <source>
        <dbReference type="ARBA" id="ARBA00022670"/>
    </source>
</evidence>
<keyword evidence="4" id="KW-0645">Protease</keyword>
<sequence length="97" mass="10707">MATIRDLVASIYFEKQEPGTALCAQHALNSLLQAHYYSPAELADLARDLDQDENLALDDDAPAATSNNMDDSGFFSVQVMQRALQNFGLECAFIHLE</sequence>
<proteinExistence type="predicted"/>
<evidence type="ECO:0000256" key="2">
    <source>
        <dbReference type="ARBA" id="ARBA00004123"/>
    </source>
</evidence>
<evidence type="ECO:0000256" key="7">
    <source>
        <dbReference type="ARBA" id="ARBA00022807"/>
    </source>
</evidence>
<accession>A0A2G8S7L4</accession>
<dbReference type="PROSITE" id="PS50957">
    <property type="entry name" value="JOSEPHIN"/>
    <property type="match status" value="1"/>
</dbReference>
<evidence type="ECO:0000256" key="1">
    <source>
        <dbReference type="ARBA" id="ARBA00000707"/>
    </source>
</evidence>
<comment type="caution">
    <text evidence="13">The sequence shown here is derived from an EMBL/GenBank/DDBJ whole genome shotgun (WGS) entry which is preliminary data.</text>
</comment>
<dbReference type="EC" id="3.4.19.12" evidence="3"/>
<dbReference type="SMART" id="SM01246">
    <property type="entry name" value="Josephin"/>
    <property type="match status" value="1"/>
</dbReference>
<keyword evidence="5" id="KW-0833">Ubl conjugation pathway</keyword>
<dbReference type="InterPro" id="IPR033865">
    <property type="entry name" value="Ataxin-3"/>
</dbReference>
<dbReference type="GO" id="GO:0006508">
    <property type="term" value="P:proteolysis"/>
    <property type="evidence" value="ECO:0007669"/>
    <property type="project" value="UniProtKB-KW"/>
</dbReference>
<organism evidence="13 14">
    <name type="scientific">Ganoderma sinense ZZ0214-1</name>
    <dbReference type="NCBI Taxonomy" id="1077348"/>
    <lineage>
        <taxon>Eukaryota</taxon>
        <taxon>Fungi</taxon>
        <taxon>Dikarya</taxon>
        <taxon>Basidiomycota</taxon>
        <taxon>Agaricomycotina</taxon>
        <taxon>Agaricomycetes</taxon>
        <taxon>Polyporales</taxon>
        <taxon>Polyporaceae</taxon>
        <taxon>Ganoderma</taxon>
    </lineage>
</organism>
<keyword evidence="7" id="KW-0788">Thiol protease</keyword>
<keyword evidence="9" id="KW-0804">Transcription</keyword>
<comment type="subcellular location">
    <subcellularLocation>
        <location evidence="2">Nucleus</location>
    </subcellularLocation>
</comment>
<keyword evidence="6" id="KW-0378">Hydrolase</keyword>
<dbReference type="Pfam" id="PF02099">
    <property type="entry name" value="Josephin"/>
    <property type="match status" value="1"/>
</dbReference>
<dbReference type="GO" id="GO:0016579">
    <property type="term" value="P:protein deubiquitination"/>
    <property type="evidence" value="ECO:0007669"/>
    <property type="project" value="InterPro"/>
</dbReference>
<feature type="domain" description="Josephin" evidence="12">
    <location>
        <begin position="8"/>
        <end position="97"/>
    </location>
</feature>
<comment type="catalytic activity">
    <reaction evidence="1">
        <text>Thiol-dependent hydrolysis of ester, thioester, amide, peptide and isopeptide bonds formed by the C-terminal Gly of ubiquitin (a 76-residue protein attached to proteins as an intracellular targeting signal).</text>
        <dbReference type="EC" id="3.4.19.12"/>
    </reaction>
</comment>
<evidence type="ECO:0000313" key="13">
    <source>
        <dbReference type="EMBL" id="PIL29751.1"/>
    </source>
</evidence>
<evidence type="ECO:0000256" key="9">
    <source>
        <dbReference type="ARBA" id="ARBA00023163"/>
    </source>
</evidence>
<evidence type="ECO:0000256" key="6">
    <source>
        <dbReference type="ARBA" id="ARBA00022801"/>
    </source>
</evidence>
<evidence type="ECO:0000256" key="3">
    <source>
        <dbReference type="ARBA" id="ARBA00012759"/>
    </source>
</evidence>
<reference evidence="13 14" key="1">
    <citation type="journal article" date="2015" name="Sci. Rep.">
        <title>Chromosome-level genome map provides insights into diverse defense mechanisms in the medicinal fungus Ganoderma sinense.</title>
        <authorList>
            <person name="Zhu Y."/>
            <person name="Xu J."/>
            <person name="Sun C."/>
            <person name="Zhou S."/>
            <person name="Xu H."/>
            <person name="Nelson D.R."/>
            <person name="Qian J."/>
            <person name="Song J."/>
            <person name="Luo H."/>
            <person name="Xiang L."/>
            <person name="Li Y."/>
            <person name="Xu Z."/>
            <person name="Ji A."/>
            <person name="Wang L."/>
            <person name="Lu S."/>
            <person name="Hayward A."/>
            <person name="Sun W."/>
            <person name="Li X."/>
            <person name="Schwartz D.C."/>
            <person name="Wang Y."/>
            <person name="Chen S."/>
        </authorList>
    </citation>
    <scope>NUCLEOTIDE SEQUENCE [LARGE SCALE GENOMIC DNA]</scope>
    <source>
        <strain evidence="13 14">ZZ0214-1</strain>
    </source>
</reference>
<dbReference type="GO" id="GO:0004843">
    <property type="term" value="F:cysteine-type deubiquitinase activity"/>
    <property type="evidence" value="ECO:0007669"/>
    <property type="project" value="UniProtKB-EC"/>
</dbReference>
<dbReference type="EMBL" id="AYKW01000019">
    <property type="protein sequence ID" value="PIL29751.1"/>
    <property type="molecule type" value="Genomic_DNA"/>
</dbReference>
<gene>
    <name evidence="13" type="ORF">GSI_08190</name>
</gene>
<dbReference type="InterPro" id="IPR006155">
    <property type="entry name" value="Josephin"/>
</dbReference>
<evidence type="ECO:0000256" key="11">
    <source>
        <dbReference type="PROSITE-ProRule" id="PRU00331"/>
    </source>
</evidence>
<keyword evidence="10" id="KW-0539">Nucleus</keyword>
<evidence type="ECO:0000256" key="5">
    <source>
        <dbReference type="ARBA" id="ARBA00022786"/>
    </source>
</evidence>
<protein>
    <recommendedName>
        <fullName evidence="3">ubiquitinyl hydrolase 1</fullName>
        <ecNumber evidence="3">3.4.19.12</ecNumber>
    </recommendedName>
</protein>